<evidence type="ECO:0000313" key="1">
    <source>
        <dbReference type="EMBL" id="GAO27810.1"/>
    </source>
</evidence>
<dbReference type="Proteomes" id="UP000032900">
    <property type="component" value="Unassembled WGS sequence"/>
</dbReference>
<comment type="caution">
    <text evidence="1">The sequence shown here is derived from an EMBL/GenBank/DDBJ whole genome shotgun (WGS) entry which is preliminary data.</text>
</comment>
<sequence>MKAYKFDLRISESGLIQLPLNPSLFNKEVEIIIVPKNQTTIKPPNKAADFVKKWAGFLKNTETDNAKRTYLSEKYQ</sequence>
<name>A0A0E9LSH4_9BACT</name>
<keyword evidence="2" id="KW-1185">Reference proteome</keyword>
<dbReference type="OrthoDB" id="769834at2"/>
<organism evidence="1 2">
    <name type="scientific">Geofilum rubicundum JCM 15548</name>
    <dbReference type="NCBI Taxonomy" id="1236989"/>
    <lineage>
        <taxon>Bacteria</taxon>
        <taxon>Pseudomonadati</taxon>
        <taxon>Bacteroidota</taxon>
        <taxon>Bacteroidia</taxon>
        <taxon>Marinilabiliales</taxon>
        <taxon>Marinilabiliaceae</taxon>
        <taxon>Geofilum</taxon>
    </lineage>
</organism>
<proteinExistence type="predicted"/>
<reference evidence="1 2" key="1">
    <citation type="journal article" date="2015" name="Microbes Environ.">
        <title>Distribution and evolution of nitrogen fixation genes in the phylum bacteroidetes.</title>
        <authorList>
            <person name="Inoue J."/>
            <person name="Oshima K."/>
            <person name="Suda W."/>
            <person name="Sakamoto M."/>
            <person name="Iino T."/>
            <person name="Noda S."/>
            <person name="Hongoh Y."/>
            <person name="Hattori M."/>
            <person name="Ohkuma M."/>
        </authorList>
    </citation>
    <scope>NUCLEOTIDE SEQUENCE [LARGE SCALE GENOMIC DNA]</scope>
    <source>
        <strain evidence="1">JCM 15548</strain>
    </source>
</reference>
<dbReference type="EMBL" id="BAZW01000105">
    <property type="protein sequence ID" value="GAO27810.1"/>
    <property type="molecule type" value="Genomic_DNA"/>
</dbReference>
<gene>
    <name evidence="1" type="ORF">JCM15548_14663</name>
</gene>
<dbReference type="AlphaFoldDB" id="A0A0E9LSH4"/>
<protein>
    <submittedName>
        <fullName evidence="1">Uncharacterized protein</fullName>
    </submittedName>
</protein>
<accession>A0A0E9LSH4</accession>
<dbReference type="RefSeq" id="WP_062128885.1">
    <property type="nucleotide sequence ID" value="NZ_BAZW01000105.1"/>
</dbReference>
<evidence type="ECO:0000313" key="2">
    <source>
        <dbReference type="Proteomes" id="UP000032900"/>
    </source>
</evidence>